<dbReference type="Proteomes" id="UP000277204">
    <property type="component" value="Unassembled WGS sequence"/>
</dbReference>
<evidence type="ECO:0000313" key="2">
    <source>
        <dbReference type="Proteomes" id="UP000277204"/>
    </source>
</evidence>
<accession>A0A3P7ZSY3</accession>
<reference evidence="1 2" key="1">
    <citation type="submission" date="2018-11" db="EMBL/GenBank/DDBJ databases">
        <authorList>
            <consortium name="Pathogen Informatics"/>
        </authorList>
    </citation>
    <scope>NUCLEOTIDE SEQUENCE [LARGE SCALE GENOMIC DNA]</scope>
    <source>
        <strain evidence="1 2">Zambia</strain>
    </source>
</reference>
<protein>
    <submittedName>
        <fullName evidence="1">Uncharacterized protein</fullName>
    </submittedName>
</protein>
<evidence type="ECO:0000313" key="1">
    <source>
        <dbReference type="EMBL" id="VDP04747.1"/>
    </source>
</evidence>
<proteinExistence type="predicted"/>
<gene>
    <name evidence="1" type="ORF">SMRZ_LOCUS13262</name>
</gene>
<organism evidence="1 2">
    <name type="scientific">Schistosoma margrebowiei</name>
    <dbReference type="NCBI Taxonomy" id="48269"/>
    <lineage>
        <taxon>Eukaryota</taxon>
        <taxon>Metazoa</taxon>
        <taxon>Spiralia</taxon>
        <taxon>Lophotrochozoa</taxon>
        <taxon>Platyhelminthes</taxon>
        <taxon>Trematoda</taxon>
        <taxon>Digenea</taxon>
        <taxon>Strigeidida</taxon>
        <taxon>Schistosomatoidea</taxon>
        <taxon>Schistosomatidae</taxon>
        <taxon>Schistosoma</taxon>
    </lineage>
</organism>
<dbReference type="EMBL" id="UZAI01009493">
    <property type="protein sequence ID" value="VDP04747.1"/>
    <property type="molecule type" value="Genomic_DNA"/>
</dbReference>
<keyword evidence="2" id="KW-1185">Reference proteome</keyword>
<name>A0A3P7ZSY3_9TREM</name>
<sequence length="145" mass="16321">MLLMVSGQWMLSILRRQLFINTCTFLMMVVVVLKVSAPYSRTVLTLVLKILTLILAESCFEFRMFFNCRNAALALSILAFTSASDPPCSSMMLPMYVEDSTSSRVSLSSVIKLLFSMLCLRTLVFSLCMLRPTDTSRVIFICICS</sequence>
<dbReference type="AlphaFoldDB" id="A0A3P7ZSY3"/>